<dbReference type="PANTHER" id="PTHR48098">
    <property type="entry name" value="ENTEROCHELIN ESTERASE-RELATED"/>
    <property type="match status" value="1"/>
</dbReference>
<sequence length="332" mass="34761">MWSIRSTRVLVALSAAALAAGLIPAAIADAAPSKRNVARIVAAKTVSQHRVDLTVNSPSMGEKMKVTVLTPGGDAPRPSLYMLDGADAGDDVSDWITKGGAARYFAGRNVNVVLPAGGAASFYTNWEYTDAKVGKPQWETFLTKELPPLIDAKFSGSGRNGVLGLSMGGQSAFALATRNPALYQGVASLSGCPPVSGPANEAYVRTTLAKSGADATKMWGTPGGKTWSAHDPARRIDSLRGKALFLSSGSGAIGPLDLAAELDPKEGPEDAQLAAGSALEVGANRCSLEFAAQLRAKNVPFQSNFRLIGTHRWDYWKQDLPLAWQALAPALG</sequence>
<dbReference type="RefSeq" id="WP_183368960.1">
    <property type="nucleotide sequence ID" value="NZ_BAABHL010000045.1"/>
</dbReference>
<dbReference type="Gene3D" id="3.40.50.1820">
    <property type="entry name" value="alpha/beta hydrolase"/>
    <property type="match status" value="1"/>
</dbReference>
<dbReference type="Proteomes" id="UP000551501">
    <property type="component" value="Unassembled WGS sequence"/>
</dbReference>
<accession>A0A840EVF1</accession>
<feature type="chain" id="PRO_5032653884" evidence="1">
    <location>
        <begin position="31"/>
        <end position="332"/>
    </location>
</feature>
<reference evidence="2 3" key="1">
    <citation type="submission" date="2020-08" db="EMBL/GenBank/DDBJ databases">
        <title>Sequencing the genomes of 1000 actinobacteria strains.</title>
        <authorList>
            <person name="Klenk H.-P."/>
        </authorList>
    </citation>
    <scope>NUCLEOTIDE SEQUENCE [LARGE SCALE GENOMIC DNA]</scope>
    <source>
        <strain evidence="2 3">DSM 45298</strain>
    </source>
</reference>
<evidence type="ECO:0000256" key="1">
    <source>
        <dbReference type="SAM" id="SignalP"/>
    </source>
</evidence>
<proteinExistence type="predicted"/>
<dbReference type="Pfam" id="PF00756">
    <property type="entry name" value="Esterase"/>
    <property type="match status" value="1"/>
</dbReference>
<keyword evidence="3" id="KW-1185">Reference proteome</keyword>
<name>A0A840EVF1_9ACTN</name>
<keyword evidence="2" id="KW-0378">Hydrolase</keyword>
<dbReference type="SUPFAM" id="SSF53474">
    <property type="entry name" value="alpha/beta-Hydrolases"/>
    <property type="match status" value="1"/>
</dbReference>
<dbReference type="EMBL" id="JACIFP010000001">
    <property type="protein sequence ID" value="MBB4133816.1"/>
    <property type="molecule type" value="Genomic_DNA"/>
</dbReference>
<feature type="signal peptide" evidence="1">
    <location>
        <begin position="1"/>
        <end position="30"/>
    </location>
</feature>
<dbReference type="InterPro" id="IPR050583">
    <property type="entry name" value="Mycobacterial_A85_antigen"/>
</dbReference>
<dbReference type="PANTHER" id="PTHR48098:SF1">
    <property type="entry name" value="DIACYLGLYCEROL ACYLTRANSFERASE_MYCOLYLTRANSFERASE AG85A"/>
    <property type="match status" value="1"/>
</dbReference>
<dbReference type="GO" id="GO:0016787">
    <property type="term" value="F:hydrolase activity"/>
    <property type="evidence" value="ECO:0007669"/>
    <property type="project" value="UniProtKB-KW"/>
</dbReference>
<comment type="caution">
    <text evidence="2">The sequence shown here is derived from an EMBL/GenBank/DDBJ whole genome shotgun (WGS) entry which is preliminary data.</text>
</comment>
<gene>
    <name evidence="2" type="ORF">BKA16_000368</name>
</gene>
<dbReference type="AlphaFoldDB" id="A0A840EVF1"/>
<organism evidence="2 3">
    <name type="scientific">Gordonia humi</name>
    <dbReference type="NCBI Taxonomy" id="686429"/>
    <lineage>
        <taxon>Bacteria</taxon>
        <taxon>Bacillati</taxon>
        <taxon>Actinomycetota</taxon>
        <taxon>Actinomycetes</taxon>
        <taxon>Mycobacteriales</taxon>
        <taxon>Gordoniaceae</taxon>
        <taxon>Gordonia</taxon>
    </lineage>
</organism>
<protein>
    <submittedName>
        <fullName evidence="2">S-formylglutathione hydrolase FrmB</fullName>
    </submittedName>
</protein>
<dbReference type="GO" id="GO:0016747">
    <property type="term" value="F:acyltransferase activity, transferring groups other than amino-acyl groups"/>
    <property type="evidence" value="ECO:0007669"/>
    <property type="project" value="TreeGrafter"/>
</dbReference>
<evidence type="ECO:0000313" key="2">
    <source>
        <dbReference type="EMBL" id="MBB4133816.1"/>
    </source>
</evidence>
<dbReference type="InterPro" id="IPR000801">
    <property type="entry name" value="Esterase-like"/>
</dbReference>
<keyword evidence="1" id="KW-0732">Signal</keyword>
<dbReference type="InterPro" id="IPR029058">
    <property type="entry name" value="AB_hydrolase_fold"/>
</dbReference>
<evidence type="ECO:0000313" key="3">
    <source>
        <dbReference type="Proteomes" id="UP000551501"/>
    </source>
</evidence>